<dbReference type="RefSeq" id="WP_036743864.1">
    <property type="nucleotide sequence ID" value="NZ_FOJO01000047.1"/>
</dbReference>
<evidence type="ECO:0000313" key="2">
    <source>
        <dbReference type="EMBL" id="SFA62327.1"/>
    </source>
</evidence>
<name>A0A099EW51_9RHOB</name>
<organism evidence="1 3">
    <name type="scientific">Paracoccus halophilus</name>
    <dbReference type="NCBI Taxonomy" id="376733"/>
    <lineage>
        <taxon>Bacteria</taxon>
        <taxon>Pseudomonadati</taxon>
        <taxon>Pseudomonadota</taxon>
        <taxon>Alphaproteobacteria</taxon>
        <taxon>Rhodobacterales</taxon>
        <taxon>Paracoccaceae</taxon>
        <taxon>Paracoccus</taxon>
    </lineage>
</organism>
<protein>
    <submittedName>
        <fullName evidence="1">Uncharacterized protein</fullName>
    </submittedName>
</protein>
<evidence type="ECO:0000313" key="3">
    <source>
        <dbReference type="Proteomes" id="UP000029846"/>
    </source>
</evidence>
<keyword evidence="3" id="KW-1185">Reference proteome</keyword>
<gene>
    <name evidence="1" type="ORF">IT41_18285</name>
    <name evidence="2" type="ORF">SAMN04487972_14715</name>
</gene>
<reference evidence="1 3" key="2">
    <citation type="submission" date="2014-10" db="EMBL/GenBank/DDBJ databases">
        <title>Paracoccus sanguinis sp. nov., isolated from clinical specimens of New York State patients.</title>
        <authorList>
            <person name="Mingle L.A."/>
            <person name="Cole J.A."/>
            <person name="Lapierre P."/>
            <person name="Musser K.A."/>
        </authorList>
    </citation>
    <scope>NUCLEOTIDE SEQUENCE [LARGE SCALE GENOMIC DNA]</scope>
    <source>
        <strain evidence="1 3">JCM 14014</strain>
    </source>
</reference>
<dbReference type="EMBL" id="JRKN01000044">
    <property type="protein sequence ID" value="KGJ02168.1"/>
    <property type="molecule type" value="Genomic_DNA"/>
</dbReference>
<dbReference type="EMBL" id="FOJO01000047">
    <property type="protein sequence ID" value="SFA62327.1"/>
    <property type="molecule type" value="Genomic_DNA"/>
</dbReference>
<dbReference type="Proteomes" id="UP000029846">
    <property type="component" value="Unassembled WGS sequence"/>
</dbReference>
<dbReference type="AlphaFoldDB" id="A0A099EW51"/>
<dbReference type="Proteomes" id="UP000182312">
    <property type="component" value="Unassembled WGS sequence"/>
</dbReference>
<reference evidence="2 4" key="3">
    <citation type="submission" date="2016-10" db="EMBL/GenBank/DDBJ databases">
        <authorList>
            <person name="de Groot N.N."/>
        </authorList>
    </citation>
    <scope>NUCLEOTIDE SEQUENCE [LARGE SCALE GENOMIC DNA]</scope>
    <source>
        <strain evidence="2 4">CGMCC 1.6117</strain>
    </source>
</reference>
<evidence type="ECO:0000313" key="4">
    <source>
        <dbReference type="Proteomes" id="UP000182312"/>
    </source>
</evidence>
<evidence type="ECO:0000313" key="1">
    <source>
        <dbReference type="EMBL" id="KGJ02168.1"/>
    </source>
</evidence>
<reference evidence="1 3" key="1">
    <citation type="submission" date="2014-09" db="EMBL/GenBank/DDBJ databases">
        <authorList>
            <person name="McGinnis J.M."/>
            <person name="Wolfgang W.J."/>
        </authorList>
    </citation>
    <scope>NUCLEOTIDE SEQUENCE [LARGE SCALE GENOMIC DNA]</scope>
    <source>
        <strain evidence="1 3">JCM 14014</strain>
    </source>
</reference>
<sequence length="136" mass="14585">MRGRYDQGVDLGLFGKELKTPDHMGVTPFGGSVIADGGLEGTADISLLEFSTSLIWDAENMFRRQVERTRKATSTTGAVFGMAGFGLQYDRIYGSTAGTYAYLARFPGLHCGLDDRFMSEQSVVAAGPTATSRSIG</sequence>
<accession>A0A099EW51</accession>
<dbReference type="OrthoDB" id="7854655at2"/>
<proteinExistence type="predicted"/>